<dbReference type="GO" id="GO:0006351">
    <property type="term" value="P:DNA-templated transcription"/>
    <property type="evidence" value="ECO:0007669"/>
    <property type="project" value="InterPro"/>
</dbReference>
<evidence type="ECO:0000256" key="5">
    <source>
        <dbReference type="SAM" id="MobiDB-lite"/>
    </source>
</evidence>
<dbReference type="OrthoDB" id="424974at2759"/>
<evidence type="ECO:0000256" key="4">
    <source>
        <dbReference type="ARBA" id="ARBA00023242"/>
    </source>
</evidence>
<reference evidence="7 8" key="1">
    <citation type="submission" date="2015-02" db="EMBL/GenBank/DDBJ databases">
        <title>Draft Genome Sequences of Two Closely-Related Aflatoxigenic Aspergillus Species Obtained from the Cote d'Ivoire.</title>
        <authorList>
            <person name="Moore G.G."/>
            <person name="Beltz S.B."/>
            <person name="Mack B.M."/>
        </authorList>
    </citation>
    <scope>NUCLEOTIDE SEQUENCE [LARGE SCALE GENOMIC DNA]</scope>
    <source>
        <strain evidence="7 8">SRRC1432</strain>
    </source>
</reference>
<feature type="domain" description="Xylanolytic transcriptional activator regulatory" evidence="6">
    <location>
        <begin position="272"/>
        <end position="346"/>
    </location>
</feature>
<comment type="subcellular location">
    <subcellularLocation>
        <location evidence="1">Nucleus</location>
    </subcellularLocation>
</comment>
<comment type="caution">
    <text evidence="7">The sequence shown here is derived from an EMBL/GenBank/DDBJ whole genome shotgun (WGS) entry which is preliminary data.</text>
</comment>
<name>A0A0F8XP90_9EURO</name>
<keyword evidence="2" id="KW-0805">Transcription regulation</keyword>
<gene>
    <name evidence="7" type="ORF">AOCH_003296</name>
</gene>
<evidence type="ECO:0000256" key="1">
    <source>
        <dbReference type="ARBA" id="ARBA00004123"/>
    </source>
</evidence>
<dbReference type="PANTHER" id="PTHR31001">
    <property type="entry name" value="UNCHARACTERIZED TRANSCRIPTIONAL REGULATORY PROTEIN"/>
    <property type="match status" value="1"/>
</dbReference>
<dbReference type="InterPro" id="IPR050613">
    <property type="entry name" value="Sec_Metabolite_Reg"/>
</dbReference>
<dbReference type="InterPro" id="IPR007219">
    <property type="entry name" value="XnlR_reg_dom"/>
</dbReference>
<feature type="region of interest" description="Disordered" evidence="5">
    <location>
        <begin position="19"/>
        <end position="59"/>
    </location>
</feature>
<dbReference type="GO" id="GO:0005634">
    <property type="term" value="C:nucleus"/>
    <property type="evidence" value="ECO:0007669"/>
    <property type="project" value="UniProtKB-SubCell"/>
</dbReference>
<dbReference type="EMBL" id="JYKN01000211">
    <property type="protein sequence ID" value="KKK25317.1"/>
    <property type="molecule type" value="Genomic_DNA"/>
</dbReference>
<evidence type="ECO:0000259" key="6">
    <source>
        <dbReference type="SMART" id="SM00906"/>
    </source>
</evidence>
<dbReference type="GO" id="GO:0008270">
    <property type="term" value="F:zinc ion binding"/>
    <property type="evidence" value="ECO:0007669"/>
    <property type="project" value="InterPro"/>
</dbReference>
<dbReference type="VEuPathDB" id="FungiDB:P175DRAFT_0408706"/>
<dbReference type="AlphaFoldDB" id="A0A0F8XP90"/>
<dbReference type="Proteomes" id="UP000034947">
    <property type="component" value="Unassembled WGS sequence"/>
</dbReference>
<dbReference type="GO" id="GO:0003677">
    <property type="term" value="F:DNA binding"/>
    <property type="evidence" value="ECO:0007669"/>
    <property type="project" value="InterPro"/>
</dbReference>
<evidence type="ECO:0000256" key="2">
    <source>
        <dbReference type="ARBA" id="ARBA00023015"/>
    </source>
</evidence>
<protein>
    <recommendedName>
        <fullName evidence="6">Xylanolytic transcriptional activator regulatory domain-containing protein</fullName>
    </recommendedName>
</protein>
<organism evidence="7 8">
    <name type="scientific">Aspergillus ochraceoroseus</name>
    <dbReference type="NCBI Taxonomy" id="138278"/>
    <lineage>
        <taxon>Eukaryota</taxon>
        <taxon>Fungi</taxon>
        <taxon>Dikarya</taxon>
        <taxon>Ascomycota</taxon>
        <taxon>Pezizomycotina</taxon>
        <taxon>Eurotiomycetes</taxon>
        <taxon>Eurotiomycetidae</taxon>
        <taxon>Eurotiales</taxon>
        <taxon>Aspergillaceae</taxon>
        <taxon>Aspergillus</taxon>
        <taxon>Aspergillus subgen. Nidulantes</taxon>
    </lineage>
</organism>
<dbReference type="PANTHER" id="PTHR31001:SF85">
    <property type="entry name" value="ZN(II)2CYS6 TRANSCRIPTION FACTOR (EUROFUNG)"/>
    <property type="match status" value="1"/>
</dbReference>
<dbReference type="CDD" id="cd12148">
    <property type="entry name" value="fungal_TF_MHR"/>
    <property type="match status" value="1"/>
</dbReference>
<dbReference type="SMART" id="SM00906">
    <property type="entry name" value="Fungal_trans"/>
    <property type="match status" value="1"/>
</dbReference>
<keyword evidence="4" id="KW-0539">Nucleus</keyword>
<keyword evidence="3" id="KW-0804">Transcription</keyword>
<accession>A0A0F8XP90</accession>
<evidence type="ECO:0000313" key="8">
    <source>
        <dbReference type="Proteomes" id="UP000034947"/>
    </source>
</evidence>
<sequence>MADMASRIAMLEKSLAKMKEEGTSIPEGSLPSATTTHVAPRAQPVSIQPGNPSEREKPGEDILVQKGSSTQYFNEVLLSRVIEEVRFTNTIVTIDLNHFLTLWIGRKCPICVDPTSYNSTAPPVSSPFNALGILSSPCPSLVPANLHPPKRLAVGLWNIYVENVEVCTGLKMLHLPTDQVRVYSTIEDPGSASTENLALCFAIYFASTVSLDAPDAQITLGQDTDTLLLRFKIGLEQALAHGDFLDRPTITGLHALAIYLSVLRVHNRGKGIWILNGLAIRIAKSLGLHRDGAQLGLSVFDSEIRRRLWWHLVSRDSRAGEDYGLENTNSLLMASDVSLPINVADSELYPEMQHLPEPREGWTPMTFSLVYIALAKSMQRLATIAASSRPSSPPSEDTRARIVKETEMQVEKLLHYCNPVIPPQRLTLLCSRFLLRKLDFVTRLQWILLKRSDPDVDFATEENLQVALELLETNIYHKDPLLIQFAWVYKAYPQYHVALYILSHLSVKPEGPNVERAWEEIDKLFGYDLLDKFTSGFGSKAAVLAALRTKALAVRERVQRQDPEGDTTAKTRCWIPSMISRASVSSSSSLPTYLPANSEGAELDLGGTEGFPDWTTLVQGFHLHGHDDFWQ</sequence>
<keyword evidence="8" id="KW-1185">Reference proteome</keyword>
<evidence type="ECO:0000256" key="3">
    <source>
        <dbReference type="ARBA" id="ARBA00023163"/>
    </source>
</evidence>
<evidence type="ECO:0000313" key="7">
    <source>
        <dbReference type="EMBL" id="KKK25317.1"/>
    </source>
</evidence>
<proteinExistence type="predicted"/>
<dbReference type="Pfam" id="PF04082">
    <property type="entry name" value="Fungal_trans"/>
    <property type="match status" value="1"/>
</dbReference>